<keyword evidence="1" id="KW-0472">Membrane</keyword>
<feature type="transmembrane region" description="Helical" evidence="1">
    <location>
        <begin position="211"/>
        <end position="234"/>
    </location>
</feature>
<proteinExistence type="predicted"/>
<accession>F2G9B0</accession>
<evidence type="ECO:0000256" key="1">
    <source>
        <dbReference type="SAM" id="Phobius"/>
    </source>
</evidence>
<reference evidence="4 5" key="1">
    <citation type="journal article" date="2008" name="ISME J.">
        <title>Comparative genomics of two ecotypes of the marine planktonic copiotroph Alteromonas macleodii suggests alternative lifestyles associated with different kinds of particulate organic matter.</title>
        <authorList>
            <person name="Ivars-Martinez E."/>
            <person name="Martin-Cuadrado A.B."/>
            <person name="D'Auria G."/>
            <person name="Mira A."/>
            <person name="Ferriera S."/>
            <person name="Johnson J."/>
            <person name="Friedman R."/>
            <person name="Rodriguez-Valera F."/>
        </authorList>
    </citation>
    <scope>NUCLEOTIDE SEQUENCE [LARGE SCALE GENOMIC DNA]</scope>
    <source>
        <strain evidence="5">DSM 17117 / CIP 110805 / LMG 28347 / Deep ecotype</strain>
    </source>
</reference>
<feature type="transmembrane region" description="Helical" evidence="1">
    <location>
        <begin position="335"/>
        <end position="352"/>
    </location>
</feature>
<evidence type="ECO:0000259" key="3">
    <source>
        <dbReference type="Pfam" id="PF19040"/>
    </source>
</evidence>
<keyword evidence="5" id="KW-1185">Reference proteome</keyword>
<feature type="transmembrane region" description="Helical" evidence="1">
    <location>
        <begin position="32"/>
        <end position="48"/>
    </location>
</feature>
<feature type="transmembrane region" description="Helical" evidence="1">
    <location>
        <begin position="96"/>
        <end position="116"/>
    </location>
</feature>
<dbReference type="SUPFAM" id="SSF52266">
    <property type="entry name" value="SGNH hydrolase"/>
    <property type="match status" value="1"/>
</dbReference>
<name>F2G9B0_ALTMD</name>
<feature type="transmembrane region" description="Helical" evidence="1">
    <location>
        <begin position="54"/>
        <end position="75"/>
    </location>
</feature>
<dbReference type="KEGG" id="amc:MADE_1008245"/>
<evidence type="ECO:0000313" key="5">
    <source>
        <dbReference type="Proteomes" id="UP000001870"/>
    </source>
</evidence>
<evidence type="ECO:0000313" key="4">
    <source>
        <dbReference type="EMBL" id="AEA97789.2"/>
    </source>
</evidence>
<dbReference type="Pfam" id="PF01757">
    <property type="entry name" value="Acyl_transf_3"/>
    <property type="match status" value="1"/>
</dbReference>
<dbReference type="GO" id="GO:0016747">
    <property type="term" value="F:acyltransferase activity, transferring groups other than amino-acyl groups"/>
    <property type="evidence" value="ECO:0007669"/>
    <property type="project" value="InterPro"/>
</dbReference>
<feature type="transmembrane region" description="Helical" evidence="1">
    <location>
        <begin position="306"/>
        <end position="323"/>
    </location>
</feature>
<reference evidence="4 5" key="2">
    <citation type="journal article" date="2015" name="Antonie Van Leeuwenhoek">
        <title>Ecophysiological diversity of a novel member of the genus Alteromonas, and description of Alteromonas mediterranea sp. nov.</title>
        <authorList>
            <person name="Ivanova E.P."/>
            <person name="Lopez-Perez M."/>
            <person name="Zabalos M."/>
            <person name="Nguyen S.H."/>
            <person name="Webb H.K."/>
            <person name="Ryan J."/>
            <person name="Lagutin K."/>
            <person name="Vyssotski M."/>
            <person name="Crawford R.J."/>
            <person name="Rodriguez-Valera F."/>
        </authorList>
    </citation>
    <scope>NUCLEOTIDE SEQUENCE [LARGE SCALE GENOMIC DNA]</scope>
    <source>
        <strain evidence="5">DSM 17117 / CIP 110805 / LMG 28347 / Deep ecotype</strain>
    </source>
</reference>
<dbReference type="EMBL" id="CP001103">
    <property type="protein sequence ID" value="AEA97789.2"/>
    <property type="molecule type" value="Genomic_DNA"/>
</dbReference>
<gene>
    <name evidence="4" type="ordered locus">MADE_1008245</name>
</gene>
<keyword evidence="4" id="KW-0808">Transferase</keyword>
<dbReference type="GO" id="GO:0016020">
    <property type="term" value="C:membrane"/>
    <property type="evidence" value="ECO:0007669"/>
    <property type="project" value="TreeGrafter"/>
</dbReference>
<dbReference type="Pfam" id="PF19040">
    <property type="entry name" value="SGNH"/>
    <property type="match status" value="1"/>
</dbReference>
<dbReference type="Proteomes" id="UP000001870">
    <property type="component" value="Chromosome"/>
</dbReference>
<feature type="transmembrane region" description="Helical" evidence="1">
    <location>
        <begin position="241"/>
        <end position="262"/>
    </location>
</feature>
<feature type="transmembrane region" description="Helical" evidence="1">
    <location>
        <begin position="187"/>
        <end position="205"/>
    </location>
</feature>
<dbReference type="RefSeq" id="WP_023559630.1">
    <property type="nucleotide sequence ID" value="NC_011138.3"/>
</dbReference>
<dbReference type="PANTHER" id="PTHR23028:SF53">
    <property type="entry name" value="ACYL_TRANSF_3 DOMAIN-CONTAINING PROTEIN"/>
    <property type="match status" value="1"/>
</dbReference>
<dbReference type="InterPro" id="IPR050879">
    <property type="entry name" value="Acyltransferase_3"/>
</dbReference>
<feature type="transmembrane region" description="Helical" evidence="1">
    <location>
        <begin position="373"/>
        <end position="391"/>
    </location>
</feature>
<dbReference type="PANTHER" id="PTHR23028">
    <property type="entry name" value="ACETYLTRANSFERASE"/>
    <property type="match status" value="1"/>
</dbReference>
<dbReference type="GO" id="GO:0009103">
    <property type="term" value="P:lipopolysaccharide biosynthetic process"/>
    <property type="evidence" value="ECO:0007669"/>
    <property type="project" value="TreeGrafter"/>
</dbReference>
<dbReference type="InterPro" id="IPR002656">
    <property type="entry name" value="Acyl_transf_3_dom"/>
</dbReference>
<keyword evidence="4" id="KW-0012">Acyltransferase</keyword>
<keyword evidence="1" id="KW-1133">Transmembrane helix</keyword>
<feature type="domain" description="Acyltransferase 3" evidence="2">
    <location>
        <begin position="30"/>
        <end position="346"/>
    </location>
</feature>
<dbReference type="AlphaFoldDB" id="F2G9B0"/>
<feature type="transmembrane region" description="Helical" evidence="1">
    <location>
        <begin position="268"/>
        <end position="285"/>
    </location>
</feature>
<feature type="domain" description="SGNH" evidence="3">
    <location>
        <begin position="432"/>
        <end position="630"/>
    </location>
</feature>
<evidence type="ECO:0000259" key="2">
    <source>
        <dbReference type="Pfam" id="PF01757"/>
    </source>
</evidence>
<sequence>MLFITSLYVYKIKKNKFSQQVKQKMTFREDIQGLRALAVLSVVIYHISPHHLPGGFIGVDIFFVISGYLIMGQIYNKIQQNAFSISDFYVKRFKRLFPAFFATVSVSSLFAFSYFLPGEFSKYTWSLVASCLYISNFYFYTKSGYFDSELQGSPLLHTWSLSVEEQFYAFMPIILILAYGAYKRFSIAILSTIGALSFIGCVYLTHSDVSFAFFASFTRFWQFILGGAIAIYGLHLKSHRTLCELLTTISVITLLASCFFLTHDEFPGIKAVIPTLATVAVLAFSRKGLFIYRLLSIKPAEFIGNISYSLYLWHWPVIIFYQLHLETELKALDKIIVLILSILLGVLSYYFVEQRFRKSKNSKGVAQKVYLQVALSSAILCAVVYGLTYVLPMRFNEQQLAYEEFMDNHDASYFRPGVCFLTSSYSDISYFKKDTCLIAQEEKENILLVGDSHAAHWYAGLEANKKPNQTVSQITASGCKPTISYQGEKRCAQLMRIAFEEIIPTRRYEKIIISARWKIDDLPWLLKTLDRIDTANTEVTVLGPIIEYTQPLPRILAHSDFEDKLKRTQKYEFIEKIDSKFKNELRNKNVKYISIFKNICDSTGNCKTLVGDKPLQFDYGHLTLEGSRTLLNRQSNISL</sequence>
<keyword evidence="1" id="KW-0812">Transmembrane</keyword>
<organism evidence="4 5">
    <name type="scientific">Alteromonas mediterranea (strain DSM 17117 / CIP 110805 / LMG 28347 / Deep ecotype)</name>
    <dbReference type="NCBI Taxonomy" id="1774373"/>
    <lineage>
        <taxon>Bacteria</taxon>
        <taxon>Pseudomonadati</taxon>
        <taxon>Pseudomonadota</taxon>
        <taxon>Gammaproteobacteria</taxon>
        <taxon>Alteromonadales</taxon>
        <taxon>Alteromonadaceae</taxon>
        <taxon>Alteromonas/Salinimonas group</taxon>
        <taxon>Alteromonas</taxon>
    </lineage>
</organism>
<dbReference type="HOGENOM" id="CLU_005679_10_4_6"/>
<dbReference type="InterPro" id="IPR043968">
    <property type="entry name" value="SGNH"/>
</dbReference>
<protein>
    <submittedName>
        <fullName evidence="4">Lipopolysaccharide modification acyltransferase</fullName>
    </submittedName>
</protein>